<evidence type="ECO:0000313" key="1">
    <source>
        <dbReference type="EMBL" id="KAF6447792.1"/>
    </source>
</evidence>
<proteinExistence type="predicted"/>
<dbReference type="EMBL" id="JACASE010000007">
    <property type="protein sequence ID" value="KAF6447792.1"/>
    <property type="molecule type" value="Genomic_DNA"/>
</dbReference>
<reference evidence="1 2" key="1">
    <citation type="journal article" date="2020" name="Nature">
        <title>Six reference-quality genomes reveal evolution of bat adaptations.</title>
        <authorList>
            <person name="Jebb D."/>
            <person name="Huang Z."/>
            <person name="Pippel M."/>
            <person name="Hughes G.M."/>
            <person name="Lavrichenko K."/>
            <person name="Devanna P."/>
            <person name="Winkler S."/>
            <person name="Jermiin L.S."/>
            <person name="Skirmuntt E.C."/>
            <person name="Katzourakis A."/>
            <person name="Burkitt-Gray L."/>
            <person name="Ray D.A."/>
            <person name="Sullivan K.A.M."/>
            <person name="Roscito J.G."/>
            <person name="Kirilenko B.M."/>
            <person name="Davalos L.M."/>
            <person name="Corthals A.P."/>
            <person name="Power M.L."/>
            <person name="Jones G."/>
            <person name="Ransome R.D."/>
            <person name="Dechmann D.K.N."/>
            <person name="Locatelli A.G."/>
            <person name="Puechmaille S.J."/>
            <person name="Fedrigo O."/>
            <person name="Jarvis E.D."/>
            <person name="Hiller M."/>
            <person name="Vernes S.C."/>
            <person name="Myers E.W."/>
            <person name="Teeling E.C."/>
        </authorList>
    </citation>
    <scope>NUCLEOTIDE SEQUENCE [LARGE SCALE GENOMIC DNA]</scope>
    <source>
        <strain evidence="1">MRouAeg1</strain>
        <tissue evidence="1">Muscle</tissue>
    </source>
</reference>
<organism evidence="1 2">
    <name type="scientific">Rousettus aegyptiacus</name>
    <name type="common">Egyptian fruit bat</name>
    <name type="synonym">Pteropus aegyptiacus</name>
    <dbReference type="NCBI Taxonomy" id="9407"/>
    <lineage>
        <taxon>Eukaryota</taxon>
        <taxon>Metazoa</taxon>
        <taxon>Chordata</taxon>
        <taxon>Craniata</taxon>
        <taxon>Vertebrata</taxon>
        <taxon>Euteleostomi</taxon>
        <taxon>Mammalia</taxon>
        <taxon>Eutheria</taxon>
        <taxon>Laurasiatheria</taxon>
        <taxon>Chiroptera</taxon>
        <taxon>Yinpterochiroptera</taxon>
        <taxon>Pteropodoidea</taxon>
        <taxon>Pteropodidae</taxon>
        <taxon>Rousettinae</taxon>
        <taxon>Rousettus</taxon>
    </lineage>
</organism>
<sequence>MVGVGAVDLGCSTSLGYPWEAVPCACVHSCWAHVLVSGRTLPRHHMVPELPCGLKFRSSAPVGFSDGTILGNPEKQKGKPPKAWVQHERFSVGSLNHGAQAPAWVRVGLSQLAGASEGSGRVLPIPEPTSHLTIWL</sequence>
<evidence type="ECO:0000313" key="2">
    <source>
        <dbReference type="Proteomes" id="UP000593571"/>
    </source>
</evidence>
<accession>A0A7J8FKW8</accession>
<name>A0A7J8FKW8_ROUAE</name>
<gene>
    <name evidence="1" type="ORF">HJG63_012148</name>
</gene>
<dbReference type="AlphaFoldDB" id="A0A7J8FKW8"/>
<dbReference type="Proteomes" id="UP000593571">
    <property type="component" value="Unassembled WGS sequence"/>
</dbReference>
<keyword evidence="2" id="KW-1185">Reference proteome</keyword>
<protein>
    <submittedName>
        <fullName evidence="1">Uncharacterized protein</fullName>
    </submittedName>
</protein>
<comment type="caution">
    <text evidence="1">The sequence shown here is derived from an EMBL/GenBank/DDBJ whole genome shotgun (WGS) entry which is preliminary data.</text>
</comment>